<proteinExistence type="predicted"/>
<evidence type="ECO:0000313" key="3">
    <source>
        <dbReference type="Proteomes" id="UP000270296"/>
    </source>
</evidence>
<dbReference type="Proteomes" id="UP000270296">
    <property type="component" value="Unassembled WGS sequence"/>
</dbReference>
<feature type="domain" description="mRNA capping enzyme C-terminal" evidence="1">
    <location>
        <begin position="17"/>
        <end position="79"/>
    </location>
</feature>
<reference evidence="2 3" key="2">
    <citation type="submission" date="2018-11" db="EMBL/GenBank/DDBJ databases">
        <authorList>
            <consortium name="Pathogen Informatics"/>
        </authorList>
    </citation>
    <scope>NUCLEOTIDE SEQUENCE [LARGE SCALE GENOMIC DNA]</scope>
</reference>
<dbReference type="AlphaFoldDB" id="A0A183IPM1"/>
<dbReference type="Pfam" id="PF03919">
    <property type="entry name" value="mRNA_cap_C"/>
    <property type="match status" value="1"/>
</dbReference>
<evidence type="ECO:0000259" key="1">
    <source>
        <dbReference type="Pfam" id="PF03919"/>
    </source>
</evidence>
<dbReference type="InterPro" id="IPR013846">
    <property type="entry name" value="mRNA_cap_enzyme_C"/>
</dbReference>
<dbReference type="WBParaSite" id="SBAD_0000579001-mRNA-1">
    <property type="protein sequence ID" value="SBAD_0000579001-mRNA-1"/>
    <property type="gene ID" value="SBAD_0000579001"/>
</dbReference>
<evidence type="ECO:0000313" key="2">
    <source>
        <dbReference type="EMBL" id="VDP07608.1"/>
    </source>
</evidence>
<name>A0A183IPM1_9BILA</name>
<organism evidence="4">
    <name type="scientific">Soboliphyme baturini</name>
    <dbReference type="NCBI Taxonomy" id="241478"/>
    <lineage>
        <taxon>Eukaryota</taxon>
        <taxon>Metazoa</taxon>
        <taxon>Ecdysozoa</taxon>
        <taxon>Nematoda</taxon>
        <taxon>Enoplea</taxon>
        <taxon>Dorylaimia</taxon>
        <taxon>Dioctophymatida</taxon>
        <taxon>Dioctophymatoidea</taxon>
        <taxon>Soboliphymatidae</taxon>
        <taxon>Soboliphyme</taxon>
    </lineage>
</organism>
<dbReference type="InterPro" id="IPR012340">
    <property type="entry name" value="NA-bd_OB-fold"/>
</dbReference>
<dbReference type="Gene3D" id="2.40.50.140">
    <property type="entry name" value="Nucleic acid-binding proteins"/>
    <property type="match status" value="1"/>
</dbReference>
<accession>A0A183IPM1</accession>
<reference evidence="4" key="1">
    <citation type="submission" date="2016-06" db="UniProtKB">
        <authorList>
            <consortium name="WormBaseParasite"/>
        </authorList>
    </citation>
    <scope>IDENTIFICATION</scope>
</reference>
<dbReference type="EMBL" id="UZAM01009082">
    <property type="protein sequence ID" value="VDP07608.1"/>
    <property type="molecule type" value="Genomic_DNA"/>
</dbReference>
<dbReference type="SUPFAM" id="SSF50249">
    <property type="entry name" value="Nucleic acid-binding proteins"/>
    <property type="match status" value="1"/>
</dbReference>
<sequence>MLPEWKGYLYVLGLDVPFSQMKVTKELKAYDKKIIECFFENGQWKMLRQRVDKSYPNAYETAMSICGCIKNPITKEFLLEFVKHRAKKPRCPPKADARPCQCPLDFICFEALSACDGFFAHRCDWLER</sequence>
<protein>
    <submittedName>
        <fullName evidence="4">mRNA_cap_C domain-containing protein</fullName>
    </submittedName>
</protein>
<dbReference type="OrthoDB" id="200924at2759"/>
<keyword evidence="3" id="KW-1185">Reference proteome</keyword>
<evidence type="ECO:0000313" key="4">
    <source>
        <dbReference type="WBParaSite" id="SBAD_0000579001-mRNA-1"/>
    </source>
</evidence>
<gene>
    <name evidence="2" type="ORF">SBAD_LOCUS5568</name>
</gene>